<dbReference type="AlphaFoldDB" id="A0A382B891"/>
<feature type="compositionally biased region" description="Basic and acidic residues" evidence="1">
    <location>
        <begin position="291"/>
        <end position="302"/>
    </location>
</feature>
<reference evidence="2" key="1">
    <citation type="submission" date="2018-05" db="EMBL/GenBank/DDBJ databases">
        <authorList>
            <person name="Lanie J.A."/>
            <person name="Ng W.-L."/>
            <person name="Kazmierczak K.M."/>
            <person name="Andrzejewski T.M."/>
            <person name="Davidsen T.M."/>
            <person name="Wayne K.J."/>
            <person name="Tettelin H."/>
            <person name="Glass J.I."/>
            <person name="Rusch D."/>
            <person name="Podicherti R."/>
            <person name="Tsui H.-C.T."/>
            <person name="Winkler M.E."/>
        </authorList>
    </citation>
    <scope>NUCLEOTIDE SEQUENCE</scope>
</reference>
<feature type="compositionally biased region" description="Gly residues" evidence="1">
    <location>
        <begin position="303"/>
        <end position="312"/>
    </location>
</feature>
<feature type="region of interest" description="Disordered" evidence="1">
    <location>
        <begin position="1"/>
        <end position="38"/>
    </location>
</feature>
<evidence type="ECO:0000256" key="1">
    <source>
        <dbReference type="SAM" id="MobiDB-lite"/>
    </source>
</evidence>
<gene>
    <name evidence="2" type="ORF">METZ01_LOCUS162894</name>
</gene>
<accession>A0A382B891</accession>
<name>A0A382B891_9ZZZZ</name>
<proteinExistence type="predicted"/>
<organism evidence="2">
    <name type="scientific">marine metagenome</name>
    <dbReference type="NCBI Taxonomy" id="408172"/>
    <lineage>
        <taxon>unclassified sequences</taxon>
        <taxon>metagenomes</taxon>
        <taxon>ecological metagenomes</taxon>
    </lineage>
</organism>
<evidence type="ECO:0000313" key="2">
    <source>
        <dbReference type="EMBL" id="SVB10040.1"/>
    </source>
</evidence>
<sequence>MAMGGAGDRGTAAGKPGADSVSTWGPNNGSEDRAETARVGRGKRLILPDSEPVGLALIKKITLAEKLTNDLEEIALIKNLKAKGIDRLHGAASIATQKLTKYGKQIQKKAQDLAILHYWIIELENWEMPPTDETSPARTVLEAHDILGDSIVDEVSSDMVRFDSMQINADLDKVLNHKYSPKWPTDPRVVRWREETTELKRILAAENTRTEEARMVVEESWPGGCIEQNLVFQSAFELSDDIRMCLEFIALIEIALDRYERGPIGPVTCLRVVQMLARIKEQVQAIEKLRAEETSQETDARRGGAGAGGWLL</sequence>
<feature type="region of interest" description="Disordered" evidence="1">
    <location>
        <begin position="291"/>
        <end position="312"/>
    </location>
</feature>
<protein>
    <submittedName>
        <fullName evidence="2">Uncharacterized protein</fullName>
    </submittedName>
</protein>
<feature type="compositionally biased region" description="Polar residues" evidence="1">
    <location>
        <begin position="20"/>
        <end position="29"/>
    </location>
</feature>
<dbReference type="EMBL" id="UINC01028658">
    <property type="protein sequence ID" value="SVB10040.1"/>
    <property type="molecule type" value="Genomic_DNA"/>
</dbReference>